<evidence type="ECO:0000256" key="4">
    <source>
        <dbReference type="ARBA" id="ARBA00022827"/>
    </source>
</evidence>
<evidence type="ECO:0000256" key="1">
    <source>
        <dbReference type="ARBA" id="ARBA00001974"/>
    </source>
</evidence>
<evidence type="ECO:0000313" key="8">
    <source>
        <dbReference type="EMBL" id="TID27481.1"/>
    </source>
</evidence>
<feature type="domain" description="Acyl-CoA dehydrogenase/oxidase C-terminal" evidence="7">
    <location>
        <begin position="250"/>
        <end position="316"/>
    </location>
</feature>
<gene>
    <name evidence="8" type="ORF">E6O75_ATG00248</name>
</gene>
<dbReference type="Pfam" id="PF00441">
    <property type="entry name" value="Acyl-CoA_dh_1"/>
    <property type="match status" value="1"/>
</dbReference>
<dbReference type="Gene3D" id="2.40.110.10">
    <property type="entry name" value="Butyryl-CoA Dehydrogenase, subunit A, domain 2"/>
    <property type="match status" value="1"/>
</dbReference>
<comment type="cofactor">
    <cofactor evidence="1">
        <name>FAD</name>
        <dbReference type="ChEBI" id="CHEBI:57692"/>
    </cofactor>
</comment>
<dbReference type="GO" id="GO:0033539">
    <property type="term" value="P:fatty acid beta-oxidation using acyl-CoA dehydrogenase"/>
    <property type="evidence" value="ECO:0007669"/>
    <property type="project" value="TreeGrafter"/>
</dbReference>
<evidence type="ECO:0000256" key="3">
    <source>
        <dbReference type="ARBA" id="ARBA00022630"/>
    </source>
</evidence>
<dbReference type="Proteomes" id="UP000298493">
    <property type="component" value="Unassembled WGS sequence"/>
</dbReference>
<accession>A0A4Z1PD93</accession>
<dbReference type="AlphaFoldDB" id="A0A4Z1PD93"/>
<evidence type="ECO:0000259" key="7">
    <source>
        <dbReference type="Pfam" id="PF00441"/>
    </source>
</evidence>
<dbReference type="Gene3D" id="1.10.540.10">
    <property type="entry name" value="Acyl-CoA dehydrogenase/oxidase, N-terminal domain"/>
    <property type="match status" value="1"/>
</dbReference>
<dbReference type="PANTHER" id="PTHR48083:SF13">
    <property type="entry name" value="ACYL-COA DEHYDROGENASE FAMILY MEMBER 11"/>
    <property type="match status" value="1"/>
</dbReference>
<dbReference type="PANTHER" id="PTHR48083">
    <property type="entry name" value="MEDIUM-CHAIN SPECIFIC ACYL-COA DEHYDROGENASE, MITOCHONDRIAL-RELATED"/>
    <property type="match status" value="1"/>
</dbReference>
<feature type="signal peptide" evidence="6">
    <location>
        <begin position="1"/>
        <end position="20"/>
    </location>
</feature>
<dbReference type="GO" id="GO:0003995">
    <property type="term" value="F:acyl-CoA dehydrogenase activity"/>
    <property type="evidence" value="ECO:0007669"/>
    <property type="project" value="TreeGrafter"/>
</dbReference>
<name>A0A4Z1PD93_9PEZI</name>
<protein>
    <submittedName>
        <fullName evidence="8">Acyl-CoA dehydrogenase</fullName>
    </submittedName>
</protein>
<evidence type="ECO:0000256" key="2">
    <source>
        <dbReference type="ARBA" id="ARBA00009347"/>
    </source>
</evidence>
<evidence type="ECO:0000313" key="9">
    <source>
        <dbReference type="Proteomes" id="UP000298493"/>
    </source>
</evidence>
<keyword evidence="4" id="KW-0274">FAD</keyword>
<dbReference type="InterPro" id="IPR009075">
    <property type="entry name" value="AcylCo_DH/oxidase_C"/>
</dbReference>
<evidence type="ECO:0000256" key="5">
    <source>
        <dbReference type="ARBA" id="ARBA00023002"/>
    </source>
</evidence>
<dbReference type="STRING" id="86259.A0A4Z1PD93"/>
<dbReference type="InterPro" id="IPR037069">
    <property type="entry name" value="AcylCoA_DH/ox_N_sf"/>
</dbReference>
<feature type="chain" id="PRO_5021225543" evidence="6">
    <location>
        <begin position="21"/>
        <end position="341"/>
    </location>
</feature>
<organism evidence="8 9">
    <name type="scientific">Venturia nashicola</name>
    <dbReference type="NCBI Taxonomy" id="86259"/>
    <lineage>
        <taxon>Eukaryota</taxon>
        <taxon>Fungi</taxon>
        <taxon>Dikarya</taxon>
        <taxon>Ascomycota</taxon>
        <taxon>Pezizomycotina</taxon>
        <taxon>Dothideomycetes</taxon>
        <taxon>Pleosporomycetidae</taxon>
        <taxon>Venturiales</taxon>
        <taxon>Venturiaceae</taxon>
        <taxon>Venturia</taxon>
    </lineage>
</organism>
<keyword evidence="9" id="KW-1185">Reference proteome</keyword>
<dbReference type="SUPFAM" id="SSF56645">
    <property type="entry name" value="Acyl-CoA dehydrogenase NM domain-like"/>
    <property type="match status" value="1"/>
</dbReference>
<dbReference type="SUPFAM" id="SSF47203">
    <property type="entry name" value="Acyl-CoA dehydrogenase C-terminal domain-like"/>
    <property type="match status" value="1"/>
</dbReference>
<dbReference type="InterPro" id="IPR050741">
    <property type="entry name" value="Acyl-CoA_dehydrogenase"/>
</dbReference>
<dbReference type="InterPro" id="IPR036250">
    <property type="entry name" value="AcylCo_DH-like_C"/>
</dbReference>
<reference evidence="8 9" key="1">
    <citation type="submission" date="2019-04" db="EMBL/GenBank/DDBJ databases">
        <title>High contiguity whole genome sequence and gene annotation resource for two Venturia nashicola isolates.</title>
        <authorList>
            <person name="Prokchorchik M."/>
            <person name="Won K."/>
            <person name="Lee Y."/>
            <person name="Choi E.D."/>
            <person name="Segonzac C."/>
            <person name="Sohn K.H."/>
        </authorList>
    </citation>
    <scope>NUCLEOTIDE SEQUENCE [LARGE SCALE GENOMIC DNA]</scope>
    <source>
        <strain evidence="8 9">PRI2</strain>
    </source>
</reference>
<keyword evidence="6" id="KW-0732">Signal</keyword>
<comment type="similarity">
    <text evidence="2">Belongs to the acyl-CoA dehydrogenase family.</text>
</comment>
<dbReference type="Gene3D" id="1.20.140.10">
    <property type="entry name" value="Butyryl-CoA Dehydrogenase, subunit A, domain 3"/>
    <property type="match status" value="1"/>
</dbReference>
<keyword evidence="5" id="KW-0560">Oxidoreductase</keyword>
<proteinExistence type="inferred from homology"/>
<dbReference type="InterPro" id="IPR009100">
    <property type="entry name" value="AcylCoA_DH/oxidase_NM_dom_sf"/>
</dbReference>
<keyword evidence="3" id="KW-0285">Flavoprotein</keyword>
<evidence type="ECO:0000256" key="6">
    <source>
        <dbReference type="SAM" id="SignalP"/>
    </source>
</evidence>
<dbReference type="EMBL" id="SNSC02000001">
    <property type="protein sequence ID" value="TID27481.1"/>
    <property type="molecule type" value="Genomic_DNA"/>
</dbReference>
<dbReference type="GO" id="GO:0005737">
    <property type="term" value="C:cytoplasm"/>
    <property type="evidence" value="ECO:0007669"/>
    <property type="project" value="TreeGrafter"/>
</dbReference>
<dbReference type="GO" id="GO:0050660">
    <property type="term" value="F:flavin adenine dinucleotide binding"/>
    <property type="evidence" value="ECO:0007669"/>
    <property type="project" value="InterPro"/>
</dbReference>
<sequence length="341" mass="37926">MRLTAITTLFLVGGATFVVADDWTQCLKQAGSAHGACYVMQSNGLPTTYSQPCYEVKDFVENDSDEVFEAFLPEEHLKRWKAVPSILEYLKIKARILGLWNLWLSDHYAKTGGEGFTNVEYGLLCEILGRSNVASEALNCSAPDTELVDQLSWRPTLQIVYIVFCKSDGKNPYRSKQHSIVLLPSNTPGLTVTRPLKVYGFDDAPHGHYEVIFNSVRVQTSNIILGEGRGFEVMQGRMGPGRIHHCKSDASTARAEIGMCKILVPTMACTVLDRAIQTHGGGGISQEFPLARIWSYLRTTRLADGRDEAHIMQLGQTENKSHRMLIAKITGQKKKVDELMS</sequence>
<dbReference type="InterPro" id="IPR046373">
    <property type="entry name" value="Acyl-CoA_Oxase/DH_mid-dom_sf"/>
</dbReference>
<comment type="caution">
    <text evidence="8">The sequence shown here is derived from an EMBL/GenBank/DDBJ whole genome shotgun (WGS) entry which is preliminary data.</text>
</comment>